<protein>
    <submittedName>
        <fullName evidence="1">Uncharacterized protein</fullName>
    </submittedName>
</protein>
<dbReference type="EMBL" id="BMAO01019216">
    <property type="protein sequence ID" value="GFR29115.1"/>
    <property type="molecule type" value="Genomic_DNA"/>
</dbReference>
<dbReference type="AlphaFoldDB" id="A0A8X6JBP4"/>
<proteinExistence type="predicted"/>
<sequence length="77" mass="8474">MQLKDSIKLSAFVVTETEQTKNIFLCIESGCNDMSETIEVETDFALLAEDGSVLQVKPRHKTTTVQGASCIISSNDY</sequence>
<comment type="caution">
    <text evidence="1">The sequence shown here is derived from an EMBL/GenBank/DDBJ whole genome shotgun (WGS) entry which is preliminary data.</text>
</comment>
<name>A0A8X6JBP4_TRICU</name>
<dbReference type="Proteomes" id="UP000887116">
    <property type="component" value="Unassembled WGS sequence"/>
</dbReference>
<organism evidence="1 2">
    <name type="scientific">Trichonephila clavata</name>
    <name type="common">Joro spider</name>
    <name type="synonym">Nephila clavata</name>
    <dbReference type="NCBI Taxonomy" id="2740835"/>
    <lineage>
        <taxon>Eukaryota</taxon>
        <taxon>Metazoa</taxon>
        <taxon>Ecdysozoa</taxon>
        <taxon>Arthropoda</taxon>
        <taxon>Chelicerata</taxon>
        <taxon>Arachnida</taxon>
        <taxon>Araneae</taxon>
        <taxon>Araneomorphae</taxon>
        <taxon>Entelegynae</taxon>
        <taxon>Araneoidea</taxon>
        <taxon>Nephilidae</taxon>
        <taxon>Trichonephila</taxon>
    </lineage>
</organism>
<evidence type="ECO:0000313" key="2">
    <source>
        <dbReference type="Proteomes" id="UP000887116"/>
    </source>
</evidence>
<gene>
    <name evidence="1" type="ORF">TNCT_667591</name>
</gene>
<accession>A0A8X6JBP4</accession>
<keyword evidence="2" id="KW-1185">Reference proteome</keyword>
<reference evidence="1" key="1">
    <citation type="submission" date="2020-07" db="EMBL/GenBank/DDBJ databases">
        <title>Multicomponent nature underlies the extraordinary mechanical properties of spider dragline silk.</title>
        <authorList>
            <person name="Kono N."/>
            <person name="Nakamura H."/>
            <person name="Mori M."/>
            <person name="Yoshida Y."/>
            <person name="Ohtoshi R."/>
            <person name="Malay A.D."/>
            <person name="Moran D.A.P."/>
            <person name="Tomita M."/>
            <person name="Numata K."/>
            <person name="Arakawa K."/>
        </authorList>
    </citation>
    <scope>NUCLEOTIDE SEQUENCE</scope>
</reference>
<evidence type="ECO:0000313" key="1">
    <source>
        <dbReference type="EMBL" id="GFR29115.1"/>
    </source>
</evidence>